<accession>A0A558R364</accession>
<dbReference type="Proteomes" id="UP000318681">
    <property type="component" value="Unassembled WGS sequence"/>
</dbReference>
<keyword evidence="3" id="KW-1185">Reference proteome</keyword>
<organism evidence="2 3">
    <name type="scientific">Alterirhizorhabdus solaris</name>
    <dbReference type="NCBI Taxonomy" id="2529389"/>
    <lineage>
        <taxon>Bacteria</taxon>
        <taxon>Pseudomonadati</taxon>
        <taxon>Pseudomonadota</taxon>
        <taxon>Alphaproteobacteria</taxon>
        <taxon>Sphingomonadales</taxon>
        <taxon>Rhizorhabdaceae</taxon>
        <taxon>Alterirhizorhabdus</taxon>
    </lineage>
</organism>
<reference evidence="2 3" key="1">
    <citation type="submission" date="2019-07" db="EMBL/GenBank/DDBJ databases">
        <title>Sphingomonas solaris sp. nov., isolated from a solar panel from Boston, Massachusetts.</title>
        <authorList>
            <person name="Tanner K."/>
            <person name="Pascual J."/>
            <person name="Mancuso C."/>
            <person name="Pereto J."/>
            <person name="Khalil A."/>
            <person name="Vilanova C."/>
        </authorList>
    </citation>
    <scope>NUCLEOTIDE SEQUENCE [LARGE SCALE GENOMIC DNA]</scope>
    <source>
        <strain evidence="2 3">R4DWN</strain>
    </source>
</reference>
<feature type="non-terminal residue" evidence="2">
    <location>
        <position position="1"/>
    </location>
</feature>
<proteinExistence type="predicted"/>
<dbReference type="AlphaFoldDB" id="A0A558R364"/>
<dbReference type="EMBL" id="VNIM01000042">
    <property type="protein sequence ID" value="TVV73768.1"/>
    <property type="molecule type" value="Genomic_DNA"/>
</dbReference>
<name>A0A558R364_9SPHN</name>
<evidence type="ECO:0000259" key="1">
    <source>
        <dbReference type="Pfam" id="PF12002"/>
    </source>
</evidence>
<sequence>DYAYAHDAPDGFPGDDYWPAEMAPQTFYPPAPRGFEAKIAERLAYWDGLRAERRGGG</sequence>
<evidence type="ECO:0000313" key="2">
    <source>
        <dbReference type="EMBL" id="TVV73768.1"/>
    </source>
</evidence>
<feature type="domain" description="MgsA AAA+ ATPase C-terminal" evidence="1">
    <location>
        <begin position="1"/>
        <end position="46"/>
    </location>
</feature>
<dbReference type="GO" id="GO:0006260">
    <property type="term" value="P:DNA replication"/>
    <property type="evidence" value="ECO:0007669"/>
    <property type="project" value="InterPro"/>
</dbReference>
<dbReference type="Pfam" id="PF12002">
    <property type="entry name" value="MgsA_C"/>
    <property type="match status" value="1"/>
</dbReference>
<dbReference type="GO" id="GO:0003677">
    <property type="term" value="F:DNA binding"/>
    <property type="evidence" value="ECO:0007669"/>
    <property type="project" value="InterPro"/>
</dbReference>
<gene>
    <name evidence="2" type="ORF">FOY91_11345</name>
</gene>
<protein>
    <submittedName>
        <fullName evidence="2">Replication-associated recombination protein A</fullName>
    </submittedName>
</protein>
<dbReference type="Gene3D" id="1.10.3710.10">
    <property type="entry name" value="DNA polymerase III clamp loader subunits, C-terminal domain"/>
    <property type="match status" value="1"/>
</dbReference>
<comment type="caution">
    <text evidence="2">The sequence shown here is derived from an EMBL/GenBank/DDBJ whole genome shotgun (WGS) entry which is preliminary data.</text>
</comment>
<dbReference type="InterPro" id="IPR021886">
    <property type="entry name" value="MgsA_C"/>
</dbReference>
<dbReference type="InterPro" id="IPR008921">
    <property type="entry name" value="DNA_pol3_clamp-load_cplx_C"/>
</dbReference>
<dbReference type="SUPFAM" id="SSF48019">
    <property type="entry name" value="post-AAA+ oligomerization domain-like"/>
    <property type="match status" value="1"/>
</dbReference>
<evidence type="ECO:0000313" key="3">
    <source>
        <dbReference type="Proteomes" id="UP000318681"/>
    </source>
</evidence>